<keyword evidence="5" id="KW-0227">DNA damage</keyword>
<dbReference type="EMBL" id="CADEPM010000001">
    <property type="protein sequence ID" value="CAB3396829.1"/>
    <property type="molecule type" value="Genomic_DNA"/>
</dbReference>
<comment type="subcellular location">
    <subcellularLocation>
        <location evidence="1">Chromosome</location>
    </subcellularLocation>
</comment>
<protein>
    <recommendedName>
        <fullName evidence="10">UV-stimulated scaffold protein A C-terminal domain-containing protein</fullName>
    </recommendedName>
</protein>
<evidence type="ECO:0000256" key="2">
    <source>
        <dbReference type="ARBA" id="ARBA00009240"/>
    </source>
</evidence>
<feature type="domain" description="UV-stimulated scaffold protein A C-terminal" evidence="10">
    <location>
        <begin position="289"/>
        <end position="393"/>
    </location>
</feature>
<evidence type="ECO:0000256" key="8">
    <source>
        <dbReference type="ARBA" id="ARBA00023054"/>
    </source>
</evidence>
<keyword evidence="7" id="KW-0862">Zinc</keyword>
<dbReference type="InterPro" id="IPR049408">
    <property type="entry name" value="UVSSA_N_a-solenoid_rpt"/>
</dbReference>
<reference evidence="11 12" key="1">
    <citation type="submission" date="2020-04" db="EMBL/GenBank/DDBJ databases">
        <authorList>
            <person name="Laetsch R D."/>
            <person name="Stevens L."/>
            <person name="Kumar S."/>
            <person name="Blaxter L. M."/>
        </authorList>
    </citation>
    <scope>NUCLEOTIDE SEQUENCE [LARGE SCALE GENOMIC DNA]</scope>
</reference>
<dbReference type="AlphaFoldDB" id="A0A8S1E939"/>
<evidence type="ECO:0000256" key="1">
    <source>
        <dbReference type="ARBA" id="ARBA00004286"/>
    </source>
</evidence>
<comment type="similarity">
    <text evidence="2">Belongs to the UVSSA family.</text>
</comment>
<dbReference type="GO" id="GO:0006283">
    <property type="term" value="P:transcription-coupled nucleotide-excision repair"/>
    <property type="evidence" value="ECO:0007669"/>
    <property type="project" value="TreeGrafter"/>
</dbReference>
<dbReference type="InterPro" id="IPR018610">
    <property type="entry name" value="UVSSA"/>
</dbReference>
<keyword evidence="3" id="KW-0158">Chromosome</keyword>
<keyword evidence="8" id="KW-0175">Coiled coil</keyword>
<organism evidence="11 12">
    <name type="scientific">Caenorhabditis bovis</name>
    <dbReference type="NCBI Taxonomy" id="2654633"/>
    <lineage>
        <taxon>Eukaryota</taxon>
        <taxon>Metazoa</taxon>
        <taxon>Ecdysozoa</taxon>
        <taxon>Nematoda</taxon>
        <taxon>Chromadorea</taxon>
        <taxon>Rhabditida</taxon>
        <taxon>Rhabditina</taxon>
        <taxon>Rhabditomorpha</taxon>
        <taxon>Rhabditoidea</taxon>
        <taxon>Rhabditidae</taxon>
        <taxon>Peloderinae</taxon>
        <taxon>Caenorhabditis</taxon>
    </lineage>
</organism>
<evidence type="ECO:0000256" key="9">
    <source>
        <dbReference type="ARBA" id="ARBA00023204"/>
    </source>
</evidence>
<keyword evidence="4" id="KW-0479">Metal-binding</keyword>
<dbReference type="InterPro" id="IPR049431">
    <property type="entry name" value="UVSSA_C"/>
</dbReference>
<dbReference type="GO" id="GO:0009411">
    <property type="term" value="P:response to UV"/>
    <property type="evidence" value="ECO:0007669"/>
    <property type="project" value="InterPro"/>
</dbReference>
<dbReference type="GO" id="GO:0008270">
    <property type="term" value="F:zinc ion binding"/>
    <property type="evidence" value="ECO:0007669"/>
    <property type="project" value="UniProtKB-KW"/>
</dbReference>
<dbReference type="GO" id="GO:0000993">
    <property type="term" value="F:RNA polymerase II complex binding"/>
    <property type="evidence" value="ECO:0007669"/>
    <property type="project" value="TreeGrafter"/>
</dbReference>
<dbReference type="Proteomes" id="UP000494206">
    <property type="component" value="Unassembled WGS sequence"/>
</dbReference>
<evidence type="ECO:0000256" key="5">
    <source>
        <dbReference type="ARBA" id="ARBA00022763"/>
    </source>
</evidence>
<dbReference type="PANTHER" id="PTHR28670:SF1">
    <property type="entry name" value="UV-STIMULATED SCAFFOLD PROTEIN A"/>
    <property type="match status" value="1"/>
</dbReference>
<keyword evidence="6" id="KW-0863">Zinc-finger</keyword>
<evidence type="ECO:0000259" key="10">
    <source>
        <dbReference type="Pfam" id="PF09740"/>
    </source>
</evidence>
<dbReference type="Pfam" id="PF09740">
    <property type="entry name" value="DUF2043"/>
    <property type="match status" value="1"/>
</dbReference>
<comment type="caution">
    <text evidence="11">The sequence shown here is derived from an EMBL/GenBank/DDBJ whole genome shotgun (WGS) entry which is preliminary data.</text>
</comment>
<evidence type="ECO:0000313" key="12">
    <source>
        <dbReference type="Proteomes" id="UP000494206"/>
    </source>
</evidence>
<name>A0A8S1E939_9PELO</name>
<dbReference type="Pfam" id="PF20867">
    <property type="entry name" value="UVSSA_N"/>
    <property type="match status" value="1"/>
</dbReference>
<gene>
    <name evidence="11" type="ORF">CBOVIS_LOCUS332</name>
</gene>
<dbReference type="OrthoDB" id="5594015at2759"/>
<evidence type="ECO:0000256" key="6">
    <source>
        <dbReference type="ARBA" id="ARBA00022771"/>
    </source>
</evidence>
<evidence type="ECO:0000256" key="4">
    <source>
        <dbReference type="ARBA" id="ARBA00022723"/>
    </source>
</evidence>
<proteinExistence type="inferred from homology"/>
<evidence type="ECO:0000256" key="7">
    <source>
        <dbReference type="ARBA" id="ARBA00022833"/>
    </source>
</evidence>
<dbReference type="PANTHER" id="PTHR28670">
    <property type="entry name" value="UV-STIMULATED SCAFFOLD PROTEIN A"/>
    <property type="match status" value="1"/>
</dbReference>
<keyword evidence="12" id="KW-1185">Reference proteome</keyword>
<keyword evidence="9" id="KW-0234">DNA repair</keyword>
<evidence type="ECO:0000313" key="11">
    <source>
        <dbReference type="EMBL" id="CAB3396829.1"/>
    </source>
</evidence>
<sequence>MELFLETEPKNRPLPGHEKIKRKLREEAINVMKGWEKKFVKDYVVLKLITISLKNSQVVNYAEPSAKVSKESAKARAIRRTKAKIAKRTLEILKLKFETFNKEARISITQLNNAINLLVPNFTELENEIEYKDSSHQTAIPSSLTVVISNINPEIVMSPENDGIVETIMDLKNVMKIHVKKLKRMIDQSNELKTSGIEEFRASLYNLQRDITKITLKAKDLKIIGWNRKRKKIKIDEDEEDEFVDVDDLPVDDFLIMHYNKPREEEHEERVVKMKAKIVDPDEPSTSNSIPLVPYGLDLKYWGEERSNVQITKNNSDCHRFWRAPDEDTVVSLASESIYTQRLITYVGKERKSDKVCRAKMKNGSLCPRRDFERCPLHGAIVERDDFGNPLKELSSMEKTRIDAMAAAKRRNEDAKIAKDIQRRTGIDIIGEKWKTRRRRDVEEISEREEVRKRLEKKLFDPGTVKRVSQVLDASQKARLQKKFGQQFAHL</sequence>
<dbReference type="GO" id="GO:0005694">
    <property type="term" value="C:chromosome"/>
    <property type="evidence" value="ECO:0007669"/>
    <property type="project" value="UniProtKB-SubCell"/>
</dbReference>
<evidence type="ECO:0000256" key="3">
    <source>
        <dbReference type="ARBA" id="ARBA00022454"/>
    </source>
</evidence>
<accession>A0A8S1E939</accession>